<comment type="similarity">
    <text evidence="2 10">Belongs to the ketopantoate reductase family.</text>
</comment>
<dbReference type="Gene3D" id="1.10.1040.10">
    <property type="entry name" value="N-(1-d-carboxylethyl)-l-norvaline Dehydrogenase, domain 2"/>
    <property type="match status" value="1"/>
</dbReference>
<keyword evidence="7 10" id="KW-0560">Oxidoreductase</keyword>
<proteinExistence type="inferred from homology"/>
<evidence type="ECO:0000256" key="6">
    <source>
        <dbReference type="ARBA" id="ARBA00022857"/>
    </source>
</evidence>
<dbReference type="PANTHER" id="PTHR21708">
    <property type="entry name" value="PROBABLE 2-DEHYDROPANTOATE 2-REDUCTASE"/>
    <property type="match status" value="1"/>
</dbReference>
<comment type="catalytic activity">
    <reaction evidence="9 10">
        <text>(R)-pantoate + NADP(+) = 2-dehydropantoate + NADPH + H(+)</text>
        <dbReference type="Rhea" id="RHEA:16233"/>
        <dbReference type="ChEBI" id="CHEBI:11561"/>
        <dbReference type="ChEBI" id="CHEBI:15378"/>
        <dbReference type="ChEBI" id="CHEBI:15980"/>
        <dbReference type="ChEBI" id="CHEBI:57783"/>
        <dbReference type="ChEBI" id="CHEBI:58349"/>
        <dbReference type="EC" id="1.1.1.169"/>
    </reaction>
</comment>
<dbReference type="Proteomes" id="UP001595904">
    <property type="component" value="Unassembled WGS sequence"/>
</dbReference>
<dbReference type="EC" id="1.1.1.169" evidence="3 10"/>
<dbReference type="SUPFAM" id="SSF51735">
    <property type="entry name" value="NAD(P)-binding Rossmann-fold domains"/>
    <property type="match status" value="1"/>
</dbReference>
<evidence type="ECO:0000256" key="2">
    <source>
        <dbReference type="ARBA" id="ARBA00007870"/>
    </source>
</evidence>
<sequence>MKFGPIRPVGVNFAAADLSGYSEPMTSILIVGAGAIGALFGSALARQGAQVSVVCRSDYDIVSREGYDITSPLLGNHRFYPHAVFKDVAECKTPPDFLILTTKVLEGVDRTALIRPAVGPNTVIVLIQNGVDIEAEIASAFPENEILSGLAIIGVGRSAPGMVNHQTMGSLNLGRYPSGNSPAGERLAALLNGAGIGCKLTDNVVSARWAKAVWNATFNPISITGGMLDTAVILGTPESTAFVRRAMDEVCAVAAAAGHPVHPKVVEQFIGSTKTMPAYHTSMALDYKYGRPMEVEAILGNTVRAARNLGVSTPILETLYALTKMIERKMRESR</sequence>
<reference evidence="14" key="1">
    <citation type="journal article" date="2019" name="Int. J. Syst. Evol. Microbiol.">
        <title>The Global Catalogue of Microorganisms (GCM) 10K type strain sequencing project: providing services to taxonomists for standard genome sequencing and annotation.</title>
        <authorList>
            <consortium name="The Broad Institute Genomics Platform"/>
            <consortium name="The Broad Institute Genome Sequencing Center for Infectious Disease"/>
            <person name="Wu L."/>
            <person name="Ma J."/>
        </authorList>
    </citation>
    <scope>NUCLEOTIDE SEQUENCE [LARGE SCALE GENOMIC DNA]</scope>
    <source>
        <strain evidence="14">CGMCC 1.10759</strain>
    </source>
</reference>
<evidence type="ECO:0000256" key="7">
    <source>
        <dbReference type="ARBA" id="ARBA00023002"/>
    </source>
</evidence>
<feature type="domain" description="Ketopantoate reductase N-terminal" evidence="11">
    <location>
        <begin position="28"/>
        <end position="177"/>
    </location>
</feature>
<evidence type="ECO:0000256" key="10">
    <source>
        <dbReference type="RuleBase" id="RU362068"/>
    </source>
</evidence>
<dbReference type="SUPFAM" id="SSF48179">
    <property type="entry name" value="6-phosphogluconate dehydrogenase C-terminal domain-like"/>
    <property type="match status" value="1"/>
</dbReference>
<dbReference type="InterPro" id="IPR013752">
    <property type="entry name" value="KPA_reductase"/>
</dbReference>
<accession>A0ABV8SRY2</accession>
<keyword evidence="6 10" id="KW-0521">NADP</keyword>
<dbReference type="InterPro" id="IPR003710">
    <property type="entry name" value="ApbA"/>
</dbReference>
<keyword evidence="14" id="KW-1185">Reference proteome</keyword>
<evidence type="ECO:0000313" key="14">
    <source>
        <dbReference type="Proteomes" id="UP001595904"/>
    </source>
</evidence>
<evidence type="ECO:0000259" key="11">
    <source>
        <dbReference type="Pfam" id="PF02558"/>
    </source>
</evidence>
<dbReference type="Gene3D" id="3.40.50.720">
    <property type="entry name" value="NAD(P)-binding Rossmann-like Domain"/>
    <property type="match status" value="1"/>
</dbReference>
<protein>
    <recommendedName>
        <fullName evidence="4 10">2-dehydropantoate 2-reductase</fullName>
        <ecNumber evidence="3 10">1.1.1.169</ecNumber>
    </recommendedName>
    <alternativeName>
        <fullName evidence="8 10">Ketopantoate reductase</fullName>
    </alternativeName>
</protein>
<evidence type="ECO:0000256" key="5">
    <source>
        <dbReference type="ARBA" id="ARBA00022655"/>
    </source>
</evidence>
<organism evidence="13 14">
    <name type="scientific">Steroidobacter flavus</name>
    <dbReference type="NCBI Taxonomy" id="1842136"/>
    <lineage>
        <taxon>Bacteria</taxon>
        <taxon>Pseudomonadati</taxon>
        <taxon>Pseudomonadota</taxon>
        <taxon>Gammaproteobacteria</taxon>
        <taxon>Steroidobacterales</taxon>
        <taxon>Steroidobacteraceae</taxon>
        <taxon>Steroidobacter</taxon>
    </lineage>
</organism>
<evidence type="ECO:0000256" key="1">
    <source>
        <dbReference type="ARBA" id="ARBA00004994"/>
    </source>
</evidence>
<dbReference type="InterPro" id="IPR013328">
    <property type="entry name" value="6PGD_dom2"/>
</dbReference>
<dbReference type="NCBIfam" id="TIGR00745">
    <property type="entry name" value="apbA_panE"/>
    <property type="match status" value="1"/>
</dbReference>
<dbReference type="PANTHER" id="PTHR21708:SF26">
    <property type="entry name" value="2-DEHYDROPANTOATE 2-REDUCTASE"/>
    <property type="match status" value="1"/>
</dbReference>
<evidence type="ECO:0000256" key="9">
    <source>
        <dbReference type="ARBA" id="ARBA00048793"/>
    </source>
</evidence>
<dbReference type="InterPro" id="IPR013332">
    <property type="entry name" value="KPR_N"/>
</dbReference>
<evidence type="ECO:0000256" key="8">
    <source>
        <dbReference type="ARBA" id="ARBA00032024"/>
    </source>
</evidence>
<keyword evidence="5 10" id="KW-0566">Pantothenate biosynthesis</keyword>
<dbReference type="InterPro" id="IPR051402">
    <property type="entry name" value="KPR-Related"/>
</dbReference>
<dbReference type="EMBL" id="JBHSDU010000003">
    <property type="protein sequence ID" value="MFC4309702.1"/>
    <property type="molecule type" value="Genomic_DNA"/>
</dbReference>
<dbReference type="InterPro" id="IPR036291">
    <property type="entry name" value="NAD(P)-bd_dom_sf"/>
</dbReference>
<comment type="function">
    <text evidence="10">Catalyzes the NADPH-dependent reduction of ketopantoate into pantoic acid.</text>
</comment>
<evidence type="ECO:0000313" key="13">
    <source>
        <dbReference type="EMBL" id="MFC4309702.1"/>
    </source>
</evidence>
<gene>
    <name evidence="13" type="ORF">ACFPN2_11480</name>
</gene>
<name>A0ABV8SRY2_9GAMM</name>
<dbReference type="Pfam" id="PF02558">
    <property type="entry name" value="ApbA"/>
    <property type="match status" value="1"/>
</dbReference>
<dbReference type="Pfam" id="PF08546">
    <property type="entry name" value="ApbA_C"/>
    <property type="match status" value="1"/>
</dbReference>
<comment type="caution">
    <text evidence="13">The sequence shown here is derived from an EMBL/GenBank/DDBJ whole genome shotgun (WGS) entry which is preliminary data.</text>
</comment>
<dbReference type="InterPro" id="IPR008927">
    <property type="entry name" value="6-PGluconate_DH-like_C_sf"/>
</dbReference>
<comment type="pathway">
    <text evidence="1 10">Cofactor biosynthesis; (R)-pantothenate biosynthesis; (R)-pantoate from 3-methyl-2-oxobutanoate: step 2/2.</text>
</comment>
<feature type="domain" description="Ketopantoate reductase C-terminal" evidence="12">
    <location>
        <begin position="203"/>
        <end position="327"/>
    </location>
</feature>
<evidence type="ECO:0000259" key="12">
    <source>
        <dbReference type="Pfam" id="PF08546"/>
    </source>
</evidence>
<evidence type="ECO:0000256" key="3">
    <source>
        <dbReference type="ARBA" id="ARBA00013014"/>
    </source>
</evidence>
<dbReference type="RefSeq" id="WP_380596740.1">
    <property type="nucleotide sequence ID" value="NZ_JBHSDU010000003.1"/>
</dbReference>
<evidence type="ECO:0000256" key="4">
    <source>
        <dbReference type="ARBA" id="ARBA00019465"/>
    </source>
</evidence>